<evidence type="ECO:0000313" key="2">
    <source>
        <dbReference type="EMBL" id="KAB1221064.1"/>
    </source>
</evidence>
<dbReference type="AlphaFoldDB" id="A0A6A1W717"/>
<evidence type="ECO:0000313" key="3">
    <source>
        <dbReference type="Proteomes" id="UP000516437"/>
    </source>
</evidence>
<sequence>MKRQRKVEGSTMKERKFEGATMSMTKKKAKREVGKGKEEVGEVEEGRREDRDQTGLLVAESVIGWEEHYCPWLGGAVDEQMSWGSFWLPVWDIEFISEAYSTFFGDVVWDDDIWNMRSIKEVPKP</sequence>
<feature type="compositionally biased region" description="Basic and acidic residues" evidence="1">
    <location>
        <begin position="1"/>
        <end position="18"/>
    </location>
</feature>
<comment type="caution">
    <text evidence="2">The sequence shown here is derived from an EMBL/GenBank/DDBJ whole genome shotgun (WGS) entry which is preliminary data.</text>
</comment>
<name>A0A6A1W717_9ROSI</name>
<accession>A0A6A1W717</accession>
<protein>
    <submittedName>
        <fullName evidence="2">Uncharacterized protein</fullName>
    </submittedName>
</protein>
<gene>
    <name evidence="2" type="ORF">CJ030_MR3G018951</name>
</gene>
<organism evidence="2 3">
    <name type="scientific">Morella rubra</name>
    <name type="common">Chinese bayberry</name>
    <dbReference type="NCBI Taxonomy" id="262757"/>
    <lineage>
        <taxon>Eukaryota</taxon>
        <taxon>Viridiplantae</taxon>
        <taxon>Streptophyta</taxon>
        <taxon>Embryophyta</taxon>
        <taxon>Tracheophyta</taxon>
        <taxon>Spermatophyta</taxon>
        <taxon>Magnoliopsida</taxon>
        <taxon>eudicotyledons</taxon>
        <taxon>Gunneridae</taxon>
        <taxon>Pentapetalae</taxon>
        <taxon>rosids</taxon>
        <taxon>fabids</taxon>
        <taxon>Fagales</taxon>
        <taxon>Myricaceae</taxon>
        <taxon>Morella</taxon>
    </lineage>
</organism>
<feature type="compositionally biased region" description="Basic and acidic residues" evidence="1">
    <location>
        <begin position="31"/>
        <end position="52"/>
    </location>
</feature>
<feature type="region of interest" description="Disordered" evidence="1">
    <location>
        <begin position="1"/>
        <end position="52"/>
    </location>
</feature>
<dbReference type="OrthoDB" id="1075193at2759"/>
<proteinExistence type="predicted"/>
<reference evidence="2 3" key="1">
    <citation type="journal article" date="2019" name="Plant Biotechnol. J.">
        <title>The red bayberry genome and genetic basis of sex determination.</title>
        <authorList>
            <person name="Jia H.M."/>
            <person name="Jia H.J."/>
            <person name="Cai Q.L."/>
            <person name="Wang Y."/>
            <person name="Zhao H.B."/>
            <person name="Yang W.F."/>
            <person name="Wang G.Y."/>
            <person name="Li Y.H."/>
            <person name="Zhan D.L."/>
            <person name="Shen Y.T."/>
            <person name="Niu Q.F."/>
            <person name="Chang L."/>
            <person name="Qiu J."/>
            <person name="Zhao L."/>
            <person name="Xie H.B."/>
            <person name="Fu W.Y."/>
            <person name="Jin J."/>
            <person name="Li X.W."/>
            <person name="Jiao Y."/>
            <person name="Zhou C.C."/>
            <person name="Tu T."/>
            <person name="Chai C.Y."/>
            <person name="Gao J.L."/>
            <person name="Fan L.J."/>
            <person name="van de Weg E."/>
            <person name="Wang J.Y."/>
            <person name="Gao Z.S."/>
        </authorList>
    </citation>
    <scope>NUCLEOTIDE SEQUENCE [LARGE SCALE GENOMIC DNA]</scope>
    <source>
        <tissue evidence="2">Leaves</tissue>
    </source>
</reference>
<dbReference type="EMBL" id="RXIC02000021">
    <property type="protein sequence ID" value="KAB1221064.1"/>
    <property type="molecule type" value="Genomic_DNA"/>
</dbReference>
<dbReference type="Proteomes" id="UP000516437">
    <property type="component" value="Chromosome 3"/>
</dbReference>
<keyword evidence="3" id="KW-1185">Reference proteome</keyword>
<evidence type="ECO:0000256" key="1">
    <source>
        <dbReference type="SAM" id="MobiDB-lite"/>
    </source>
</evidence>